<accession>A0ABR5JQP5</accession>
<sequence>MKIRYNKILNQYDRYEAAYKYLEDHYGAHVPYMHHELVSHLVRCLEGGVSEQQFQRDARHMYNI</sequence>
<gene>
    <name evidence="1" type="ORF">OX90_09485</name>
</gene>
<dbReference type="Proteomes" id="UP000037201">
    <property type="component" value="Unassembled WGS sequence"/>
</dbReference>
<comment type="caution">
    <text evidence="1">The sequence shown here is derived from an EMBL/GenBank/DDBJ whole genome shotgun (WGS) entry which is preliminary data.</text>
</comment>
<proteinExistence type="predicted"/>
<reference evidence="1 2" key="1">
    <citation type="submission" date="2015-09" db="EMBL/GenBank/DDBJ databases">
        <title>Genome analysis of Pseudomonas syringae pv. porri LMG.</title>
        <authorList>
            <person name="Rombouts S."/>
        </authorList>
    </citation>
    <scope>NUCLEOTIDE SEQUENCE [LARGE SCALE GENOMIC DNA]</scope>
    <source>
        <strain evidence="1 2">LMG 28496</strain>
    </source>
</reference>
<evidence type="ECO:0000313" key="2">
    <source>
        <dbReference type="Proteomes" id="UP000037201"/>
    </source>
</evidence>
<evidence type="ECO:0000313" key="1">
    <source>
        <dbReference type="EMBL" id="KOP59856.1"/>
    </source>
</evidence>
<dbReference type="EMBL" id="JUEU01000101">
    <property type="protein sequence ID" value="KOP59856.1"/>
    <property type="molecule type" value="Genomic_DNA"/>
</dbReference>
<keyword evidence="2" id="KW-1185">Reference proteome</keyword>
<name>A0ABR5JQP5_9PSED</name>
<protein>
    <submittedName>
        <fullName evidence="1">Uncharacterized protein</fullName>
    </submittedName>
</protein>
<organism evidence="1 2">
    <name type="scientific">Pseudomonas coronafaciens pv. porri</name>
    <dbReference type="NCBI Taxonomy" id="83964"/>
    <lineage>
        <taxon>Bacteria</taxon>
        <taxon>Pseudomonadati</taxon>
        <taxon>Pseudomonadota</taxon>
        <taxon>Gammaproteobacteria</taxon>
        <taxon>Pseudomonadales</taxon>
        <taxon>Pseudomonadaceae</taxon>
        <taxon>Pseudomonas</taxon>
        <taxon>Pseudomonas coronafaciens</taxon>
    </lineage>
</organism>